<evidence type="ECO:0000313" key="11">
    <source>
        <dbReference type="EMBL" id="CDI79644.1"/>
    </source>
</evidence>
<dbReference type="Proteomes" id="UP000018050">
    <property type="component" value="Unassembled WGS sequence"/>
</dbReference>
<proteinExistence type="predicted"/>
<keyword evidence="2" id="KW-0964">Secreted</keyword>
<keyword evidence="6" id="KW-1015">Disulfide bond</keyword>
<keyword evidence="5" id="KW-0677">Repeat</keyword>
<comment type="subcellular location">
    <subcellularLocation>
        <location evidence="1">Secreted</location>
    </subcellularLocation>
</comment>
<dbReference type="Pfam" id="PF07645">
    <property type="entry name" value="EGF_CA"/>
    <property type="match status" value="4"/>
</dbReference>
<evidence type="ECO:0000256" key="1">
    <source>
        <dbReference type="ARBA" id="ARBA00004613"/>
    </source>
</evidence>
<keyword evidence="3 8" id="KW-0245">EGF-like domain</keyword>
<evidence type="ECO:0000256" key="4">
    <source>
        <dbReference type="ARBA" id="ARBA00022729"/>
    </source>
</evidence>
<keyword evidence="4" id="KW-0732">Signal</keyword>
<dbReference type="OMA" id="EYKACEL"/>
<evidence type="ECO:0000256" key="7">
    <source>
        <dbReference type="ARBA" id="ARBA00023180"/>
    </source>
</evidence>
<evidence type="ECO:0000313" key="12">
    <source>
        <dbReference type="Proteomes" id="UP000018050"/>
    </source>
</evidence>
<dbReference type="SMART" id="SM00179">
    <property type="entry name" value="EGF_CA"/>
    <property type="match status" value="4"/>
</dbReference>
<dbReference type="RefSeq" id="XP_013250284.1">
    <property type="nucleotide sequence ID" value="XM_013394830.1"/>
</dbReference>
<dbReference type="Gene3D" id="2.10.25.10">
    <property type="entry name" value="Laminin"/>
    <property type="match status" value="4"/>
</dbReference>
<dbReference type="GO" id="GO:0005509">
    <property type="term" value="F:calcium ion binding"/>
    <property type="evidence" value="ECO:0007669"/>
    <property type="project" value="InterPro"/>
</dbReference>
<evidence type="ECO:0000256" key="9">
    <source>
        <dbReference type="SAM" id="Phobius"/>
    </source>
</evidence>
<keyword evidence="7" id="KW-0325">Glycoprotein</keyword>
<feature type="domain" description="EGF-like" evidence="10">
    <location>
        <begin position="95"/>
        <end position="131"/>
    </location>
</feature>
<keyword evidence="9" id="KW-1133">Transmembrane helix</keyword>
<dbReference type="OrthoDB" id="10045365at2759"/>
<evidence type="ECO:0000256" key="2">
    <source>
        <dbReference type="ARBA" id="ARBA00022525"/>
    </source>
</evidence>
<accession>U6GM15</accession>
<feature type="transmembrane region" description="Helical" evidence="9">
    <location>
        <begin position="286"/>
        <end position="310"/>
    </location>
</feature>
<evidence type="ECO:0000256" key="5">
    <source>
        <dbReference type="ARBA" id="ARBA00022737"/>
    </source>
</evidence>
<dbReference type="EMBL" id="HG671057">
    <property type="protein sequence ID" value="CDI79644.1"/>
    <property type="molecule type" value="Genomic_DNA"/>
</dbReference>
<dbReference type="SMART" id="SM00181">
    <property type="entry name" value="EGF"/>
    <property type="match status" value="5"/>
</dbReference>
<reference evidence="11" key="2">
    <citation type="submission" date="2013-10" db="EMBL/GenBank/DDBJ databases">
        <authorList>
            <person name="Aslett M."/>
        </authorList>
    </citation>
    <scope>NUCLEOTIDE SEQUENCE [LARGE SCALE GENOMIC DNA]</scope>
    <source>
        <strain evidence="11">Houghton</strain>
    </source>
</reference>
<feature type="domain" description="EGF-like" evidence="10">
    <location>
        <begin position="141"/>
        <end position="179"/>
    </location>
</feature>
<dbReference type="InterPro" id="IPR001881">
    <property type="entry name" value="EGF-like_Ca-bd_dom"/>
</dbReference>
<dbReference type="FunFam" id="2.10.25.10:FF:000038">
    <property type="entry name" value="Fibrillin 2"/>
    <property type="match status" value="1"/>
</dbReference>
<dbReference type="PANTHER" id="PTHR24034:SF89">
    <property type="entry name" value="COMPLEMENT COMPONENT C1Q RECEPTOR"/>
    <property type="match status" value="1"/>
</dbReference>
<evidence type="ECO:0000256" key="3">
    <source>
        <dbReference type="ARBA" id="ARBA00022536"/>
    </source>
</evidence>
<dbReference type="PROSITE" id="PS01186">
    <property type="entry name" value="EGF_2"/>
    <property type="match status" value="1"/>
</dbReference>
<dbReference type="AlphaFoldDB" id="U6GM15"/>
<dbReference type="InterPro" id="IPR000742">
    <property type="entry name" value="EGF"/>
</dbReference>
<dbReference type="SUPFAM" id="SSF57184">
    <property type="entry name" value="Growth factor receptor domain"/>
    <property type="match status" value="1"/>
</dbReference>
<evidence type="ECO:0000256" key="6">
    <source>
        <dbReference type="ARBA" id="ARBA00023157"/>
    </source>
</evidence>
<dbReference type="PANTHER" id="PTHR24034">
    <property type="entry name" value="EGF-LIKE DOMAIN-CONTAINING PROTEIN"/>
    <property type="match status" value="1"/>
</dbReference>
<evidence type="ECO:0000259" key="10">
    <source>
        <dbReference type="PROSITE" id="PS50026"/>
    </source>
</evidence>
<keyword evidence="9" id="KW-0812">Transmembrane</keyword>
<sequence length="344" mass="36464">MGGKSSTPCDSGGYAHCERVEHAESCQSGDGFWCTCQKGFSPQGINQSSTCVDIDECAQGLDNCKQKGGDCVNTPGSFTCGCGPYRNEKDGICVDINECATNRGNCDENSDCINLDGAEQLCKCHKGWTGNGDKPGVACRDINECNENPAICPSNSICTNLAGSYKCECGPGFEPDSSGSGCVTEDFCGTGKNDCDTVFAACSLVPGSFKCECIQGFRGVGTVNTCEPLAGNEDLACKALGLTCGNYKYCTKSTTQAGIWECADKASSEQLAVFLTNGSTSDTPSWIWAVVVLSTIVLILISGGTLWCLYKRFIRKSEENEEDLLAEQDIGEGYNYGATQGYYA</sequence>
<dbReference type="PROSITE" id="PS00010">
    <property type="entry name" value="ASX_HYDROXYL"/>
    <property type="match status" value="2"/>
</dbReference>
<keyword evidence="12" id="KW-1185">Reference proteome</keyword>
<dbReference type="VEuPathDB" id="ToxoDB:EAH_00011530"/>
<dbReference type="InterPro" id="IPR018097">
    <property type="entry name" value="EGF_Ca-bd_CS"/>
</dbReference>
<evidence type="ECO:0000256" key="8">
    <source>
        <dbReference type="PROSITE-ProRule" id="PRU00076"/>
    </source>
</evidence>
<dbReference type="GeneID" id="25269223"/>
<name>U6GM15_EIMAC</name>
<dbReference type="FunFam" id="2.10.25.10:FF:000014">
    <property type="entry name" value="Latent-transforming growth factor beta-binding protein 3"/>
    <property type="match status" value="1"/>
</dbReference>
<dbReference type="InterPro" id="IPR049883">
    <property type="entry name" value="NOTCH1_EGF-like"/>
</dbReference>
<comment type="caution">
    <text evidence="8">Lacks conserved residue(s) required for the propagation of feature annotation.</text>
</comment>
<dbReference type="PROSITE" id="PS50026">
    <property type="entry name" value="EGF_3"/>
    <property type="match status" value="3"/>
</dbReference>
<dbReference type="CDD" id="cd00054">
    <property type="entry name" value="EGF_CA"/>
    <property type="match status" value="1"/>
</dbReference>
<organism evidence="11 12">
    <name type="scientific">Eimeria acervulina</name>
    <name type="common">Coccidian parasite</name>
    <dbReference type="NCBI Taxonomy" id="5801"/>
    <lineage>
        <taxon>Eukaryota</taxon>
        <taxon>Sar</taxon>
        <taxon>Alveolata</taxon>
        <taxon>Apicomplexa</taxon>
        <taxon>Conoidasida</taxon>
        <taxon>Coccidia</taxon>
        <taxon>Eucoccidiorida</taxon>
        <taxon>Eimeriorina</taxon>
        <taxon>Eimeriidae</taxon>
        <taxon>Eimeria</taxon>
    </lineage>
</organism>
<dbReference type="GO" id="GO:0005576">
    <property type="term" value="C:extracellular region"/>
    <property type="evidence" value="ECO:0007669"/>
    <property type="project" value="UniProtKB-SubCell"/>
</dbReference>
<dbReference type="SUPFAM" id="SSF57196">
    <property type="entry name" value="EGF/Laminin"/>
    <property type="match status" value="2"/>
</dbReference>
<gene>
    <name evidence="11" type="ORF">EAH_00011530</name>
</gene>
<dbReference type="InterPro" id="IPR000152">
    <property type="entry name" value="EGF-type_Asp/Asn_hydroxyl_site"/>
</dbReference>
<dbReference type="InterPro" id="IPR050751">
    <property type="entry name" value="ECM_structural_protein"/>
</dbReference>
<feature type="domain" description="EGF-like" evidence="10">
    <location>
        <begin position="53"/>
        <end position="94"/>
    </location>
</feature>
<reference evidence="11" key="1">
    <citation type="submission" date="2013-10" db="EMBL/GenBank/DDBJ databases">
        <title>Genomic analysis of the causative agents of coccidiosis in chickens.</title>
        <authorList>
            <person name="Reid A.J."/>
            <person name="Blake D."/>
            <person name="Billington K."/>
            <person name="Browne H."/>
            <person name="Dunn M."/>
            <person name="Hung S."/>
            <person name="Kawahara F."/>
            <person name="Miranda-Saavedra D."/>
            <person name="Mourier T."/>
            <person name="Nagra H."/>
            <person name="Otto T.D."/>
            <person name="Rawlings N."/>
            <person name="Sanchez A."/>
            <person name="Sanders M."/>
            <person name="Subramaniam C."/>
            <person name="Tay Y."/>
            <person name="Dear P."/>
            <person name="Doerig C."/>
            <person name="Gruber A."/>
            <person name="Parkinson J."/>
            <person name="Shirley M."/>
            <person name="Wan K.L."/>
            <person name="Berriman M."/>
            <person name="Tomley F."/>
            <person name="Pain A."/>
        </authorList>
    </citation>
    <scope>NUCLEOTIDE SEQUENCE [LARGE SCALE GENOMIC DNA]</scope>
    <source>
        <strain evidence="11">Houghton</strain>
    </source>
</reference>
<protein>
    <submittedName>
        <fullName evidence="11">Microneme protein 7, putative</fullName>
    </submittedName>
</protein>
<keyword evidence="9" id="KW-0472">Membrane</keyword>
<dbReference type="InterPro" id="IPR009030">
    <property type="entry name" value="Growth_fac_rcpt_cys_sf"/>
</dbReference>
<dbReference type="PROSITE" id="PS01187">
    <property type="entry name" value="EGF_CA"/>
    <property type="match status" value="1"/>
</dbReference>